<accession>A0A9D2HK68</accession>
<dbReference type="AlphaFoldDB" id="A0A9D2HK68"/>
<evidence type="ECO:0008006" key="5">
    <source>
        <dbReference type="Google" id="ProtNLM"/>
    </source>
</evidence>
<evidence type="ECO:0000313" key="4">
    <source>
        <dbReference type="Proteomes" id="UP000823900"/>
    </source>
</evidence>
<feature type="signal peptide" evidence="2">
    <location>
        <begin position="1"/>
        <end position="21"/>
    </location>
</feature>
<dbReference type="SUPFAM" id="SSF69360">
    <property type="entry name" value="Cell wall binding repeat"/>
    <property type="match status" value="1"/>
</dbReference>
<organism evidence="3 4">
    <name type="scientific">Candidatus Lachnoclostridium stercoravium</name>
    <dbReference type="NCBI Taxonomy" id="2838633"/>
    <lineage>
        <taxon>Bacteria</taxon>
        <taxon>Bacillati</taxon>
        <taxon>Bacillota</taxon>
        <taxon>Clostridia</taxon>
        <taxon>Lachnospirales</taxon>
        <taxon>Lachnospiraceae</taxon>
    </lineage>
</organism>
<comment type="caution">
    <text evidence="3">The sequence shown here is derived from an EMBL/GenBank/DDBJ whole genome shotgun (WGS) entry which is preliminary data.</text>
</comment>
<dbReference type="Gene3D" id="2.10.270.10">
    <property type="entry name" value="Cholin Binding"/>
    <property type="match status" value="1"/>
</dbReference>
<feature type="chain" id="PRO_5039402603" description="Cell wall binding repeat-containing protein" evidence="2">
    <location>
        <begin position="22"/>
        <end position="203"/>
    </location>
</feature>
<reference evidence="3" key="1">
    <citation type="journal article" date="2021" name="PeerJ">
        <title>Extensive microbial diversity within the chicken gut microbiome revealed by metagenomics and culture.</title>
        <authorList>
            <person name="Gilroy R."/>
            <person name="Ravi A."/>
            <person name="Getino M."/>
            <person name="Pursley I."/>
            <person name="Horton D.L."/>
            <person name="Alikhan N.F."/>
            <person name="Baker D."/>
            <person name="Gharbi K."/>
            <person name="Hall N."/>
            <person name="Watson M."/>
            <person name="Adriaenssens E.M."/>
            <person name="Foster-Nyarko E."/>
            <person name="Jarju S."/>
            <person name="Secka A."/>
            <person name="Antonio M."/>
            <person name="Oren A."/>
            <person name="Chaudhuri R.R."/>
            <person name="La Ragione R."/>
            <person name="Hildebrand F."/>
            <person name="Pallen M.J."/>
        </authorList>
    </citation>
    <scope>NUCLEOTIDE SEQUENCE</scope>
    <source>
        <strain evidence="3">CHK178-16964</strain>
    </source>
</reference>
<evidence type="ECO:0000313" key="3">
    <source>
        <dbReference type="EMBL" id="HJA72275.1"/>
    </source>
</evidence>
<evidence type="ECO:0000256" key="2">
    <source>
        <dbReference type="SAM" id="SignalP"/>
    </source>
</evidence>
<proteinExistence type="predicted"/>
<dbReference type="Pfam" id="PF19085">
    <property type="entry name" value="Choline_bind_2"/>
    <property type="match status" value="1"/>
</dbReference>
<sequence length="203" mass="22545">MKKVLVTAAIMTAAMNMTVFAAGWQQNANGWWYATNESGTEWYADGWQWIDGNQDGTAECYYFDENGYILANTVTPDGYYVNADGAWIIDGQVQTAQISSGEENEEKFPLIPGEYYNTYLGAQMYIEYYTDSDVVVANIVAGDGTNFSLYQVWEEGNTYIFSDGYSGDTYDIIVHADGSVELYSGIAAIDGTYIMTYDYSNAG</sequence>
<keyword evidence="1" id="KW-0677">Repeat</keyword>
<dbReference type="Proteomes" id="UP000823900">
    <property type="component" value="Unassembled WGS sequence"/>
</dbReference>
<dbReference type="InterPro" id="IPR018337">
    <property type="entry name" value="Cell_wall/Cho-bd_repeat"/>
</dbReference>
<gene>
    <name evidence="3" type="ORF">IAA07_12000</name>
</gene>
<evidence type="ECO:0000256" key="1">
    <source>
        <dbReference type="ARBA" id="ARBA00022737"/>
    </source>
</evidence>
<dbReference type="EMBL" id="DWZA01000101">
    <property type="protein sequence ID" value="HJA72275.1"/>
    <property type="molecule type" value="Genomic_DNA"/>
</dbReference>
<name>A0A9D2HK68_9FIRM</name>
<protein>
    <recommendedName>
        <fullName evidence="5">Cell wall binding repeat-containing protein</fullName>
    </recommendedName>
</protein>
<reference evidence="3" key="2">
    <citation type="submission" date="2021-04" db="EMBL/GenBank/DDBJ databases">
        <authorList>
            <person name="Gilroy R."/>
        </authorList>
    </citation>
    <scope>NUCLEOTIDE SEQUENCE</scope>
    <source>
        <strain evidence="3">CHK178-16964</strain>
    </source>
</reference>
<keyword evidence="2" id="KW-0732">Signal</keyword>